<dbReference type="InterPro" id="IPR006845">
    <property type="entry name" value="Pex_N"/>
</dbReference>
<evidence type="ECO:0000256" key="9">
    <source>
        <dbReference type="ARBA" id="ARBA00022833"/>
    </source>
</evidence>
<dbReference type="GO" id="GO:0004842">
    <property type="term" value="F:ubiquitin-protein transferase activity"/>
    <property type="evidence" value="ECO:0000318"/>
    <property type="project" value="GO_Central"/>
</dbReference>
<dbReference type="PIRSF" id="PIRSF038074">
    <property type="entry name" value="Peroxisome_assembly_p12"/>
    <property type="match status" value="1"/>
</dbReference>
<evidence type="ECO:0000256" key="6">
    <source>
        <dbReference type="ARBA" id="ARBA00022692"/>
    </source>
</evidence>
<dbReference type="GO" id="GO:1990429">
    <property type="term" value="C:peroxisomal importomer complex"/>
    <property type="evidence" value="ECO:0000318"/>
    <property type="project" value="GO_Central"/>
</dbReference>
<reference evidence="17 19" key="2">
    <citation type="journal article" date="2013" name="Nature">
        <title>Insights into bilaterian evolution from three spiralian genomes.</title>
        <authorList>
            <person name="Simakov O."/>
            <person name="Marletaz F."/>
            <person name="Cho S.J."/>
            <person name="Edsinger-Gonzales E."/>
            <person name="Havlak P."/>
            <person name="Hellsten U."/>
            <person name="Kuo D.H."/>
            <person name="Larsson T."/>
            <person name="Lv J."/>
            <person name="Arendt D."/>
            <person name="Savage R."/>
            <person name="Osoegawa K."/>
            <person name="de Jong P."/>
            <person name="Grimwood J."/>
            <person name="Chapman J.A."/>
            <person name="Shapiro H."/>
            <person name="Aerts A."/>
            <person name="Otillar R.P."/>
            <person name="Terry A.Y."/>
            <person name="Boore J.L."/>
            <person name="Grigoriev I.V."/>
            <person name="Lindberg D.R."/>
            <person name="Seaver E.C."/>
            <person name="Weisblat D.A."/>
            <person name="Putnam N.H."/>
            <person name="Rokhsar D.S."/>
        </authorList>
    </citation>
    <scope>NUCLEOTIDE SEQUENCE</scope>
</reference>
<evidence type="ECO:0000256" key="10">
    <source>
        <dbReference type="ARBA" id="ARBA00022927"/>
    </source>
</evidence>
<keyword evidence="19" id="KW-1185">Reference proteome</keyword>
<keyword evidence="11" id="KW-1133">Transmembrane helix</keyword>
<evidence type="ECO:0000256" key="2">
    <source>
        <dbReference type="ARBA" id="ARBA00004906"/>
    </source>
</evidence>
<dbReference type="OrthoDB" id="107372at2759"/>
<evidence type="ECO:0000259" key="16">
    <source>
        <dbReference type="Pfam" id="PF04757"/>
    </source>
</evidence>
<evidence type="ECO:0000313" key="19">
    <source>
        <dbReference type="Proteomes" id="UP000015101"/>
    </source>
</evidence>
<dbReference type="GO" id="GO:0005778">
    <property type="term" value="C:peroxisomal membrane"/>
    <property type="evidence" value="ECO:0000318"/>
    <property type="project" value="GO_Central"/>
</dbReference>
<evidence type="ECO:0000256" key="7">
    <source>
        <dbReference type="ARBA" id="ARBA00022723"/>
    </source>
</evidence>
<evidence type="ECO:0000256" key="5">
    <source>
        <dbReference type="ARBA" id="ARBA00022448"/>
    </source>
</evidence>
<evidence type="ECO:0000256" key="15">
    <source>
        <dbReference type="PIRNR" id="PIRNR038074"/>
    </source>
</evidence>
<evidence type="ECO:0000313" key="18">
    <source>
        <dbReference type="EnsemblMetazoa" id="HelroP65397"/>
    </source>
</evidence>
<dbReference type="eggNOG" id="KOG0826">
    <property type="taxonomic scope" value="Eukaryota"/>
</dbReference>
<reference evidence="18" key="3">
    <citation type="submission" date="2015-06" db="UniProtKB">
        <authorList>
            <consortium name="EnsemblMetazoa"/>
        </authorList>
    </citation>
    <scope>IDENTIFICATION</scope>
</reference>
<comment type="function">
    <text evidence="15">Component of a retrotranslocation channel required for peroxisome organization by mediating export of the PEX5 receptor from peroxisomes to the cytosol, thereby promoting PEX5 recycling.</text>
</comment>
<name>T1FY73_HELRO</name>
<dbReference type="PANTHER" id="PTHR12888:SF0">
    <property type="entry name" value="PEROXISOME ASSEMBLY PROTEIN 12"/>
    <property type="match status" value="1"/>
</dbReference>
<dbReference type="GO" id="GO:0016558">
    <property type="term" value="P:protein import into peroxisome matrix"/>
    <property type="evidence" value="ECO:0000318"/>
    <property type="project" value="GO_Central"/>
</dbReference>
<dbReference type="KEGG" id="hro:HELRODRAFT_65397"/>
<dbReference type="EnsemblMetazoa" id="HelroT65397">
    <property type="protein sequence ID" value="HelroP65397"/>
    <property type="gene ID" value="HelroG65397"/>
</dbReference>
<protein>
    <recommendedName>
        <fullName evidence="4 15">Peroxisome assembly protein 12</fullName>
    </recommendedName>
    <alternativeName>
        <fullName evidence="14 15">Peroxin-12</fullName>
    </alternativeName>
</protein>
<dbReference type="HOGENOM" id="CLU_031067_1_0_1"/>
<dbReference type="CDD" id="cd16451">
    <property type="entry name" value="mRING_PEX12"/>
    <property type="match status" value="1"/>
</dbReference>
<dbReference type="GO" id="GO:0006513">
    <property type="term" value="P:protein monoubiquitination"/>
    <property type="evidence" value="ECO:0000318"/>
    <property type="project" value="GO_Central"/>
</dbReference>
<dbReference type="OMA" id="QHYLARC"/>
<dbReference type="RefSeq" id="XP_009019246.1">
    <property type="nucleotide sequence ID" value="XM_009020998.1"/>
</dbReference>
<dbReference type="EMBL" id="AMQM01000733">
    <property type="status" value="NOT_ANNOTATED_CDS"/>
    <property type="molecule type" value="Genomic_DNA"/>
</dbReference>
<dbReference type="InParanoid" id="T1FY73"/>
<evidence type="ECO:0000256" key="1">
    <source>
        <dbReference type="ARBA" id="ARBA00004585"/>
    </source>
</evidence>
<feature type="domain" description="Pex N-terminal" evidence="16">
    <location>
        <begin position="28"/>
        <end position="262"/>
    </location>
</feature>
<gene>
    <name evidence="18" type="primary">20213771</name>
    <name evidence="17" type="ORF">HELRODRAFT_65397</name>
</gene>
<evidence type="ECO:0000256" key="8">
    <source>
        <dbReference type="ARBA" id="ARBA00022771"/>
    </source>
</evidence>
<comment type="similarity">
    <text evidence="3 15">Belongs to the pex2/pex10/pex12 family.</text>
</comment>
<dbReference type="AlphaFoldDB" id="T1FY73"/>
<keyword evidence="5" id="KW-0813">Transport</keyword>
<dbReference type="Gene3D" id="3.30.40.10">
    <property type="entry name" value="Zinc/RING finger domain, C3HC4 (zinc finger)"/>
    <property type="match status" value="1"/>
</dbReference>
<dbReference type="Proteomes" id="UP000015101">
    <property type="component" value="Unassembled WGS sequence"/>
</dbReference>
<dbReference type="PANTHER" id="PTHR12888">
    <property type="entry name" value="PEROXISOME ASSEMBLY PROTEIN 12 PEROXIN-12"/>
    <property type="match status" value="1"/>
</dbReference>
<evidence type="ECO:0000256" key="14">
    <source>
        <dbReference type="ARBA" id="ARBA00029692"/>
    </source>
</evidence>
<accession>T1FY73</accession>
<evidence type="ECO:0000256" key="11">
    <source>
        <dbReference type="ARBA" id="ARBA00022989"/>
    </source>
</evidence>
<evidence type="ECO:0000256" key="13">
    <source>
        <dbReference type="ARBA" id="ARBA00023140"/>
    </source>
</evidence>
<sequence length="351" mass="39719">MSAGYGANITQNPESHQLPTVFELLAQDNLASLVTPALQHVLKVLAQTRPDLFQKCFQYSDELILGVNFLVELHFLKTHAASFSENFYGLKRVYTSSTKVSDVPSSIKLPSNIICRSLFCMVLYPYIRRKCEKIYDSSYQAENNAQTKWASKFKRAFLTIYPYIHTSLEVSSLMFLVGYLLGSLRHHSPLLLLCKVCLTRLEGEDLIKSNAAPWSSLLQLDFSVASLKTFLLKIVASTAALFKTSLTLTMYFLQFLDWWHQSGLSLQSLHKLPTPDYPKNNLLTNLANNVPIFSLCPLCRKTRCNETALAVSGFVFCYKCIYSYVQSNSKCPVTGYPCKLEHLVRIFAPDN</sequence>
<dbReference type="FunCoup" id="T1FY73">
    <property type="interactions" value="1264"/>
</dbReference>
<reference evidence="19" key="1">
    <citation type="submission" date="2012-12" db="EMBL/GenBank/DDBJ databases">
        <authorList>
            <person name="Hellsten U."/>
            <person name="Grimwood J."/>
            <person name="Chapman J.A."/>
            <person name="Shapiro H."/>
            <person name="Aerts A."/>
            <person name="Otillar R.P."/>
            <person name="Terry A.Y."/>
            <person name="Boore J.L."/>
            <person name="Simakov O."/>
            <person name="Marletaz F."/>
            <person name="Cho S.-J."/>
            <person name="Edsinger-Gonzales E."/>
            <person name="Havlak P."/>
            <person name="Kuo D.-H."/>
            <person name="Larsson T."/>
            <person name="Lv J."/>
            <person name="Arendt D."/>
            <person name="Savage R."/>
            <person name="Osoegawa K."/>
            <person name="de Jong P."/>
            <person name="Lindberg D.R."/>
            <person name="Seaver E.C."/>
            <person name="Weisblat D.A."/>
            <person name="Putnam N.H."/>
            <person name="Grigoriev I.V."/>
            <person name="Rokhsar D.S."/>
        </authorList>
    </citation>
    <scope>NUCLEOTIDE SEQUENCE</scope>
</reference>
<keyword evidence="10" id="KW-0653">Protein transport</keyword>
<evidence type="ECO:0000313" key="17">
    <source>
        <dbReference type="EMBL" id="ESO01838.1"/>
    </source>
</evidence>
<keyword evidence="12 15" id="KW-0472">Membrane</keyword>
<dbReference type="SUPFAM" id="SSF57850">
    <property type="entry name" value="RING/U-box"/>
    <property type="match status" value="1"/>
</dbReference>
<dbReference type="InterPro" id="IPR017375">
    <property type="entry name" value="PEX12"/>
</dbReference>
<dbReference type="GO" id="GO:0008270">
    <property type="term" value="F:zinc ion binding"/>
    <property type="evidence" value="ECO:0007669"/>
    <property type="project" value="UniProtKB-KW"/>
</dbReference>
<evidence type="ECO:0000256" key="12">
    <source>
        <dbReference type="ARBA" id="ARBA00023136"/>
    </source>
</evidence>
<keyword evidence="9" id="KW-0862">Zinc</keyword>
<dbReference type="Pfam" id="PF04757">
    <property type="entry name" value="Pex2_Pex12"/>
    <property type="match status" value="1"/>
</dbReference>
<keyword evidence="6" id="KW-0812">Transmembrane</keyword>
<keyword evidence="7" id="KW-0479">Metal-binding</keyword>
<dbReference type="CTD" id="20213771"/>
<organism evidence="18 19">
    <name type="scientific">Helobdella robusta</name>
    <name type="common">Californian leech</name>
    <dbReference type="NCBI Taxonomy" id="6412"/>
    <lineage>
        <taxon>Eukaryota</taxon>
        <taxon>Metazoa</taxon>
        <taxon>Spiralia</taxon>
        <taxon>Lophotrochozoa</taxon>
        <taxon>Annelida</taxon>
        <taxon>Clitellata</taxon>
        <taxon>Hirudinea</taxon>
        <taxon>Rhynchobdellida</taxon>
        <taxon>Glossiphoniidae</taxon>
        <taxon>Helobdella</taxon>
    </lineage>
</organism>
<comment type="subcellular location">
    <subcellularLocation>
        <location evidence="1">Peroxisome membrane</location>
        <topology evidence="1">Multi-pass membrane protein</topology>
    </subcellularLocation>
</comment>
<keyword evidence="13 15" id="KW-0576">Peroxisome</keyword>
<keyword evidence="8" id="KW-0863">Zinc-finger</keyword>
<comment type="pathway">
    <text evidence="2">Protein modification; protein ubiquitination.</text>
</comment>
<dbReference type="EMBL" id="KB096742">
    <property type="protein sequence ID" value="ESO01838.1"/>
    <property type="molecule type" value="Genomic_DNA"/>
</dbReference>
<evidence type="ECO:0000256" key="4">
    <source>
        <dbReference type="ARBA" id="ARBA00018980"/>
    </source>
</evidence>
<dbReference type="InterPro" id="IPR013083">
    <property type="entry name" value="Znf_RING/FYVE/PHD"/>
</dbReference>
<proteinExistence type="inferred from homology"/>
<dbReference type="STRING" id="6412.T1FY73"/>
<dbReference type="GeneID" id="20213771"/>
<evidence type="ECO:0000256" key="3">
    <source>
        <dbReference type="ARBA" id="ARBA00008704"/>
    </source>
</evidence>